<dbReference type="AlphaFoldDB" id="A0AAV3Z2V6"/>
<name>A0AAV3Z2V6_9GAST</name>
<organism evidence="1 2">
    <name type="scientific">Plakobranchus ocellatus</name>
    <dbReference type="NCBI Taxonomy" id="259542"/>
    <lineage>
        <taxon>Eukaryota</taxon>
        <taxon>Metazoa</taxon>
        <taxon>Spiralia</taxon>
        <taxon>Lophotrochozoa</taxon>
        <taxon>Mollusca</taxon>
        <taxon>Gastropoda</taxon>
        <taxon>Heterobranchia</taxon>
        <taxon>Euthyneura</taxon>
        <taxon>Panpulmonata</taxon>
        <taxon>Sacoglossa</taxon>
        <taxon>Placobranchoidea</taxon>
        <taxon>Plakobranchidae</taxon>
        <taxon>Plakobranchus</taxon>
    </lineage>
</organism>
<evidence type="ECO:0000313" key="2">
    <source>
        <dbReference type="Proteomes" id="UP000735302"/>
    </source>
</evidence>
<accession>A0AAV3Z2V6</accession>
<protein>
    <submittedName>
        <fullName evidence="1">Uncharacterized protein</fullName>
    </submittedName>
</protein>
<dbReference type="Proteomes" id="UP000735302">
    <property type="component" value="Unassembled WGS sequence"/>
</dbReference>
<gene>
    <name evidence="1" type="ORF">PoB_002015600</name>
</gene>
<dbReference type="EMBL" id="BLXT01002363">
    <property type="protein sequence ID" value="GFN93650.1"/>
    <property type="molecule type" value="Genomic_DNA"/>
</dbReference>
<keyword evidence="2" id="KW-1185">Reference proteome</keyword>
<proteinExistence type="predicted"/>
<comment type="caution">
    <text evidence="1">The sequence shown here is derived from an EMBL/GenBank/DDBJ whole genome shotgun (WGS) entry which is preliminary data.</text>
</comment>
<evidence type="ECO:0000313" key="1">
    <source>
        <dbReference type="EMBL" id="GFN93650.1"/>
    </source>
</evidence>
<sequence>MYGVCIFVENLKESIVNKMTYVVNVFMFFFLETREEEMPLIQLLTTEQLSIDTGDEDSDFEVPLAHIKNRTRNKEVDEFTATLAEIRCLKISSDSDNAMISEPQDI</sequence>
<reference evidence="1 2" key="1">
    <citation type="journal article" date="2021" name="Elife">
        <title>Chloroplast acquisition without the gene transfer in kleptoplastic sea slugs, Plakobranchus ocellatus.</title>
        <authorList>
            <person name="Maeda T."/>
            <person name="Takahashi S."/>
            <person name="Yoshida T."/>
            <person name="Shimamura S."/>
            <person name="Takaki Y."/>
            <person name="Nagai Y."/>
            <person name="Toyoda A."/>
            <person name="Suzuki Y."/>
            <person name="Arimoto A."/>
            <person name="Ishii H."/>
            <person name="Satoh N."/>
            <person name="Nishiyama T."/>
            <person name="Hasebe M."/>
            <person name="Maruyama T."/>
            <person name="Minagawa J."/>
            <person name="Obokata J."/>
            <person name="Shigenobu S."/>
        </authorList>
    </citation>
    <scope>NUCLEOTIDE SEQUENCE [LARGE SCALE GENOMIC DNA]</scope>
</reference>